<dbReference type="Proteomes" id="UP000192932">
    <property type="component" value="Chromosome"/>
</dbReference>
<accession>A0A1W6AFR8</accession>
<name>A0A1W6AFR8_BACMY</name>
<protein>
    <submittedName>
        <fullName evidence="1">Uncharacterized protein</fullName>
    </submittedName>
</protein>
<evidence type="ECO:0000313" key="2">
    <source>
        <dbReference type="Proteomes" id="UP000192932"/>
    </source>
</evidence>
<evidence type="ECO:0000313" key="1">
    <source>
        <dbReference type="EMBL" id="ARJ24753.1"/>
    </source>
</evidence>
<reference evidence="1 2" key="1">
    <citation type="submission" date="2017-04" db="EMBL/GenBank/DDBJ databases">
        <title>The Characteristic of a Fine Plant Growth-Promoting Rhizobacteria Bacillus mycoides Gnyt1 and its Whole Genome Sequencing Analysis.</title>
        <authorList>
            <person name="Li J.H."/>
            <person name="Yao T."/>
        </authorList>
    </citation>
    <scope>NUCLEOTIDE SEQUENCE [LARGE SCALE GENOMIC DNA]</scope>
    <source>
        <strain evidence="1 2">Gnyt1</strain>
    </source>
</reference>
<gene>
    <name evidence="1" type="ORF">B7492_27820</name>
</gene>
<proteinExistence type="predicted"/>
<dbReference type="EMBL" id="CP020743">
    <property type="protein sequence ID" value="ARJ24753.1"/>
    <property type="molecule type" value="Genomic_DNA"/>
</dbReference>
<organism evidence="1 2">
    <name type="scientific">Bacillus mycoides</name>
    <dbReference type="NCBI Taxonomy" id="1405"/>
    <lineage>
        <taxon>Bacteria</taxon>
        <taxon>Bacillati</taxon>
        <taxon>Bacillota</taxon>
        <taxon>Bacilli</taxon>
        <taxon>Bacillales</taxon>
        <taxon>Bacillaceae</taxon>
        <taxon>Bacillus</taxon>
        <taxon>Bacillus cereus group</taxon>
    </lineage>
</organism>
<sequence>MFQFCEHLRKFYKEPFSPIKTEKFYIKSHSITTLFYYSLPFTKQYTALYSTYNLIKKRSCRFQLLFLFISSI</sequence>
<dbReference type="AlphaFoldDB" id="A0A1W6AFR8"/>